<name>A0A9U8E7Q1_BIOGL</name>
<dbReference type="AlphaFoldDB" id="A0A9U8E7Q1"/>
<sequence length="145" mass="16306">MACILFAIFIQSLLCLVTSESLFDDQCSMTDHYLSNFDNKDILYFSISNDCNNGTVYWNYPQGTAVLNARRPGQQFELCILSSYTTTFDKVEVNVGKEDGPVSIPSDDATTCIYSINGEAAFTLQAPTPMRYMTIFDYLIRLNAQ</sequence>
<evidence type="ECO:0000256" key="1">
    <source>
        <dbReference type="SAM" id="SignalP"/>
    </source>
</evidence>
<accession>A0A9U8E7Q1</accession>
<organism evidence="2 3">
    <name type="scientific">Biomphalaria glabrata</name>
    <name type="common">Bloodfluke planorb</name>
    <name type="synonym">Freshwater snail</name>
    <dbReference type="NCBI Taxonomy" id="6526"/>
    <lineage>
        <taxon>Eukaryota</taxon>
        <taxon>Metazoa</taxon>
        <taxon>Spiralia</taxon>
        <taxon>Lophotrochozoa</taxon>
        <taxon>Mollusca</taxon>
        <taxon>Gastropoda</taxon>
        <taxon>Heterobranchia</taxon>
        <taxon>Euthyneura</taxon>
        <taxon>Panpulmonata</taxon>
        <taxon>Hygrophila</taxon>
        <taxon>Lymnaeoidea</taxon>
        <taxon>Planorbidae</taxon>
        <taxon>Biomphalaria</taxon>
    </lineage>
</organism>
<keyword evidence="1" id="KW-0732">Signal</keyword>
<reference evidence="3" key="1">
    <citation type="submission" date="2025-08" db="UniProtKB">
        <authorList>
            <consortium name="RefSeq"/>
        </authorList>
    </citation>
    <scope>IDENTIFICATION</scope>
</reference>
<feature type="chain" id="PRO_5040726612" evidence="1">
    <location>
        <begin position="20"/>
        <end position="145"/>
    </location>
</feature>
<protein>
    <submittedName>
        <fullName evidence="3">Uncharacterized protein LOC106062480</fullName>
    </submittedName>
</protein>
<gene>
    <name evidence="3" type="primary">LOC106062480</name>
</gene>
<dbReference type="OrthoDB" id="6044963at2759"/>
<proteinExistence type="predicted"/>
<dbReference type="KEGG" id="bgt:106062480"/>
<evidence type="ECO:0000313" key="2">
    <source>
        <dbReference type="Proteomes" id="UP001165740"/>
    </source>
</evidence>
<keyword evidence="2" id="KW-1185">Reference proteome</keyword>
<feature type="signal peptide" evidence="1">
    <location>
        <begin position="1"/>
        <end position="19"/>
    </location>
</feature>
<dbReference type="Proteomes" id="UP001165740">
    <property type="component" value="Chromosome 4"/>
</dbReference>
<evidence type="ECO:0000313" key="3">
    <source>
        <dbReference type="RefSeq" id="XP_013076201.2"/>
    </source>
</evidence>
<dbReference type="RefSeq" id="XP_013076201.2">
    <property type="nucleotide sequence ID" value="XM_013220747.2"/>
</dbReference>
<dbReference type="GeneID" id="106062480"/>